<keyword evidence="7" id="KW-1185">Reference proteome</keyword>
<evidence type="ECO:0000256" key="5">
    <source>
        <dbReference type="RuleBase" id="RU000568"/>
    </source>
</evidence>
<dbReference type="Gene3D" id="4.10.410.60">
    <property type="match status" value="1"/>
</dbReference>
<evidence type="ECO:0000256" key="3">
    <source>
        <dbReference type="ARBA" id="ARBA00023274"/>
    </source>
</evidence>
<dbReference type="InParanoid" id="A0A7G1G8H9"/>
<keyword evidence="2 5" id="KW-0689">Ribosomal protein</keyword>
<dbReference type="RefSeq" id="WP_190615454.1">
    <property type="nucleotide sequence ID" value="NZ_AP018712.1"/>
</dbReference>
<dbReference type="KEGG" id="ocy:OSSY52_04830"/>
<comment type="similarity">
    <text evidence="1 5">Belongs to the bacterial ribosomal protein bL35 family.</text>
</comment>
<reference evidence="6 7" key="1">
    <citation type="submission" date="2018-06" db="EMBL/GenBank/DDBJ databases">
        <title>Genome sequencing of Oceanotoga sp. sy52.</title>
        <authorList>
            <person name="Mori K."/>
        </authorList>
    </citation>
    <scope>NUCLEOTIDE SEQUENCE [LARGE SCALE GENOMIC DNA]</scope>
    <source>
        <strain evidence="7">sy52</strain>
    </source>
</reference>
<evidence type="ECO:0000256" key="4">
    <source>
        <dbReference type="ARBA" id="ARBA00035486"/>
    </source>
</evidence>
<sequence length="68" mass="7867">MAKIKVKTKSAMKKRYKVTGSGKIVRYRRSHTGHNSGFKSNTKMRRLQKQTELTKTLLKQTERAMGRA</sequence>
<protein>
    <recommendedName>
        <fullName evidence="4 5">50S ribosomal protein L35</fullName>
    </recommendedName>
</protein>
<dbReference type="InterPro" id="IPR001706">
    <property type="entry name" value="Ribosomal_bL35"/>
</dbReference>
<dbReference type="GO" id="GO:1990904">
    <property type="term" value="C:ribonucleoprotein complex"/>
    <property type="evidence" value="ECO:0007669"/>
    <property type="project" value="UniProtKB-KW"/>
</dbReference>
<evidence type="ECO:0000256" key="1">
    <source>
        <dbReference type="ARBA" id="ARBA00006598"/>
    </source>
</evidence>
<dbReference type="PRINTS" id="PR00064">
    <property type="entry name" value="RIBOSOMALL35"/>
</dbReference>
<evidence type="ECO:0000313" key="6">
    <source>
        <dbReference type="EMBL" id="BBE30342.1"/>
    </source>
</evidence>
<dbReference type="AlphaFoldDB" id="A0A7G1G8H9"/>
<dbReference type="EMBL" id="AP018712">
    <property type="protein sequence ID" value="BBE30342.1"/>
    <property type="molecule type" value="Genomic_DNA"/>
</dbReference>
<dbReference type="Proteomes" id="UP000516361">
    <property type="component" value="Chromosome"/>
</dbReference>
<dbReference type="SUPFAM" id="SSF143034">
    <property type="entry name" value="L35p-like"/>
    <property type="match status" value="1"/>
</dbReference>
<dbReference type="GO" id="GO:0003735">
    <property type="term" value="F:structural constituent of ribosome"/>
    <property type="evidence" value="ECO:0007669"/>
    <property type="project" value="InterPro"/>
</dbReference>
<gene>
    <name evidence="6" type="ORF">OSSY52_04830</name>
</gene>
<evidence type="ECO:0000256" key="2">
    <source>
        <dbReference type="ARBA" id="ARBA00022980"/>
    </source>
</evidence>
<accession>A0A7G1G8H9</accession>
<dbReference type="InterPro" id="IPR037229">
    <property type="entry name" value="Ribosomal_bL35_sf"/>
</dbReference>
<evidence type="ECO:0000313" key="7">
    <source>
        <dbReference type="Proteomes" id="UP000516361"/>
    </source>
</evidence>
<proteinExistence type="inferred from homology"/>
<organism evidence="6 7">
    <name type="scientific">Tepiditoga spiralis</name>
    <dbReference type="NCBI Taxonomy" id="2108365"/>
    <lineage>
        <taxon>Bacteria</taxon>
        <taxon>Thermotogati</taxon>
        <taxon>Thermotogota</taxon>
        <taxon>Thermotogae</taxon>
        <taxon>Petrotogales</taxon>
        <taxon>Petrotogaceae</taxon>
        <taxon>Tepiditoga</taxon>
    </lineage>
</organism>
<dbReference type="GO" id="GO:0006412">
    <property type="term" value="P:translation"/>
    <property type="evidence" value="ECO:0007669"/>
    <property type="project" value="InterPro"/>
</dbReference>
<keyword evidence="3 5" id="KW-0687">Ribonucleoprotein</keyword>
<dbReference type="GO" id="GO:0005840">
    <property type="term" value="C:ribosome"/>
    <property type="evidence" value="ECO:0007669"/>
    <property type="project" value="UniProtKB-KW"/>
</dbReference>
<name>A0A7G1G8H9_9BACT</name>
<dbReference type="InterPro" id="IPR021137">
    <property type="entry name" value="Ribosomal_bL35-like"/>
</dbReference>
<dbReference type="Pfam" id="PF01632">
    <property type="entry name" value="Ribosomal_L35p"/>
    <property type="match status" value="1"/>
</dbReference>